<comment type="caution">
    <text evidence="3">The sequence shown here is derived from an EMBL/GenBank/DDBJ whole genome shotgun (WGS) entry which is preliminary data.</text>
</comment>
<feature type="transmembrane region" description="Helical" evidence="2">
    <location>
        <begin position="622"/>
        <end position="643"/>
    </location>
</feature>
<keyword evidence="2" id="KW-0812">Transmembrane</keyword>
<gene>
    <name evidence="3" type="ORF">FVE85_1316</name>
</gene>
<feature type="transmembrane region" description="Helical" evidence="2">
    <location>
        <begin position="6"/>
        <end position="28"/>
    </location>
</feature>
<accession>A0A5J4YHH1</accession>
<feature type="transmembrane region" description="Helical" evidence="2">
    <location>
        <begin position="80"/>
        <end position="101"/>
    </location>
</feature>
<keyword evidence="2" id="KW-1133">Transmembrane helix</keyword>
<evidence type="ECO:0000313" key="3">
    <source>
        <dbReference type="EMBL" id="KAA8490869.1"/>
    </source>
</evidence>
<feature type="compositionally biased region" description="Basic and acidic residues" evidence="1">
    <location>
        <begin position="740"/>
        <end position="749"/>
    </location>
</feature>
<feature type="region of interest" description="Disordered" evidence="1">
    <location>
        <begin position="705"/>
        <end position="762"/>
    </location>
</feature>
<sequence>MVIDLNITVNTASLIWTLVLDYLCIFLYQRAYKSNQSYVHYLSRKNADASEVSVHENEVLGFIGDETYLRVRGKIYWPDALLVGSTILMFGISVGMSYGLGSAQKFQLVERDVGLAKGNPASAAELGVAIGDVGNDGTFWNTGEVINFAHLCYSRPDVQWDINEYIIAVLEKVTMSLTDDTFAELDYSNRTLSVLGMRQNCHRLPVCGNCQDTACAILDLEFMTNLTRDCGMASVLPLKDPISIQIPEWEELATTEMVWSGDAVMYDFGSTPHSVPGTLMNDFGIEFYDGTLWHILTDDEGQRATIYEISKGDDIAVAAISTSQPISIFVDSIRNIGRFTFSAVTGCTSTYETVLDASQGLDATVCLVDLEDCRQNPAARCGDPDAQTVFLCCYVQDDQPSMYALVTRSGADEFGSRRYTFYAVYSPLDIVNDFAADDVQSLFDALLRLEFTACRSNAAESGNYMDLTDMKIYILENSISITDITCFESLTPRSAPSINIGALVGSKMFIGDDYFAYNYKTIPRSAPIYNHELLRELITRTLYKAIGGAAGFEVPVQISDGFDLVHDWYRTLTRQVNITNAAIARAAVSKNLSAVAGVSDVYFRAGDYEVYETLGVTATLQVWALVLVIVKVTMVLAFALCAFMTRKRRAYPDITKPESMHQYMVKQDRDIRDRELQTSRRFASGRNNSYGQIKFPNGDEAVELENSDTEGVTAGAILSPGSSDAPHSPTPTSPRWLKFRRPESDDHQLQDCGRVGGGGSGA</sequence>
<reference evidence="4" key="1">
    <citation type="journal article" date="2019" name="Nat. Commun.">
        <title>Expansion of phycobilisome linker gene families in mesophilic red algae.</title>
        <authorList>
            <person name="Lee J."/>
            <person name="Kim D."/>
            <person name="Bhattacharya D."/>
            <person name="Yoon H.S."/>
        </authorList>
    </citation>
    <scope>NUCLEOTIDE SEQUENCE [LARGE SCALE GENOMIC DNA]</scope>
    <source>
        <strain evidence="4">CCMP 1328</strain>
    </source>
</reference>
<evidence type="ECO:0000313" key="4">
    <source>
        <dbReference type="Proteomes" id="UP000324585"/>
    </source>
</evidence>
<keyword evidence="4" id="KW-1185">Reference proteome</keyword>
<dbReference type="AlphaFoldDB" id="A0A5J4YHH1"/>
<name>A0A5J4YHH1_PORPP</name>
<evidence type="ECO:0000256" key="1">
    <source>
        <dbReference type="SAM" id="MobiDB-lite"/>
    </source>
</evidence>
<proteinExistence type="predicted"/>
<organism evidence="3 4">
    <name type="scientific">Porphyridium purpureum</name>
    <name type="common">Red alga</name>
    <name type="synonym">Porphyridium cruentum</name>
    <dbReference type="NCBI Taxonomy" id="35688"/>
    <lineage>
        <taxon>Eukaryota</taxon>
        <taxon>Rhodophyta</taxon>
        <taxon>Bangiophyceae</taxon>
        <taxon>Porphyridiales</taxon>
        <taxon>Porphyridiaceae</taxon>
        <taxon>Porphyridium</taxon>
    </lineage>
</organism>
<dbReference type="EMBL" id="VRMN01000018">
    <property type="protein sequence ID" value="KAA8490869.1"/>
    <property type="molecule type" value="Genomic_DNA"/>
</dbReference>
<dbReference type="Proteomes" id="UP000324585">
    <property type="component" value="Unassembled WGS sequence"/>
</dbReference>
<evidence type="ECO:0000256" key="2">
    <source>
        <dbReference type="SAM" id="Phobius"/>
    </source>
</evidence>
<keyword evidence="2" id="KW-0472">Membrane</keyword>
<protein>
    <submittedName>
        <fullName evidence="3">Uncharacterized protein</fullName>
    </submittedName>
</protein>